<dbReference type="PROSITE" id="PS51257">
    <property type="entry name" value="PROKAR_LIPOPROTEIN"/>
    <property type="match status" value="1"/>
</dbReference>
<dbReference type="EMBL" id="MVDE01000015">
    <property type="protein sequence ID" value="PKQ66361.1"/>
    <property type="molecule type" value="Genomic_DNA"/>
</dbReference>
<dbReference type="AlphaFoldDB" id="A0A2N3I7S4"/>
<dbReference type="Proteomes" id="UP000233618">
    <property type="component" value="Unassembled WGS sequence"/>
</dbReference>
<gene>
    <name evidence="1" type="ORF">BZG01_11165</name>
</gene>
<name>A0A2N3I7S4_9BACT</name>
<organism evidence="1 2">
    <name type="scientific">Labilibaculum manganireducens</name>
    <dbReference type="NCBI Taxonomy" id="1940525"/>
    <lineage>
        <taxon>Bacteria</taxon>
        <taxon>Pseudomonadati</taxon>
        <taxon>Bacteroidota</taxon>
        <taxon>Bacteroidia</taxon>
        <taxon>Marinilabiliales</taxon>
        <taxon>Marinifilaceae</taxon>
        <taxon>Labilibaculum</taxon>
    </lineage>
</organism>
<sequence length="359" mass="42432">MIKIFRHKTFLILFLFSLGCTRLFAIGQEKIDSVYHAPDLFESDSLIELSITTDLKSLVKDVGDNNKYHKGRLSYLLGDSIVSMIVELKTRGNFRKDRSICAFPPLTVKFNKAESSYSLFHDNNKLKLVSHCQNRNDWYEQMIIHEYLIYKAYNIFTPESFRVRLVKITYKDSKEEMKPLEKFAFFIEDFKKMAARNGKIARYDKKVHQDRTNISKVTKLAIFQYMVGNTDWGVPTLHNIKLISKTPSSRLITVPYDFDWASLVDAPYAVPNAKLDIQSIHERLYRGYQRTAEELECIFREFRMKKEFLYKLYTNCPYLDDKEKERALNYFDEFYEIIDNPRSVKSEFIDGARIIKYKN</sequence>
<dbReference type="RefSeq" id="WP_101309926.1">
    <property type="nucleotide sequence ID" value="NZ_MVDE01000015.1"/>
</dbReference>
<keyword evidence="2" id="KW-1185">Reference proteome</keyword>
<comment type="caution">
    <text evidence="1">The sequence shown here is derived from an EMBL/GenBank/DDBJ whole genome shotgun (WGS) entry which is preliminary data.</text>
</comment>
<reference evidence="1 2" key="1">
    <citation type="journal article" date="2017" name="Front. Microbiol.">
        <title>Labilibaculum manganireducens gen. nov., sp. nov. and Labilibaculum filiforme sp. nov., Novel Bacteroidetes Isolated from Subsurface Sediments of the Baltic Sea.</title>
        <authorList>
            <person name="Vandieken V."/>
            <person name="Marshall I.P."/>
            <person name="Niemann H."/>
            <person name="Engelen B."/>
            <person name="Cypionka H."/>
        </authorList>
    </citation>
    <scope>NUCLEOTIDE SEQUENCE [LARGE SCALE GENOMIC DNA]</scope>
    <source>
        <strain evidence="1 2">59.10-2M</strain>
    </source>
</reference>
<accession>A0A2N3I7S4</accession>
<evidence type="ECO:0000313" key="2">
    <source>
        <dbReference type="Proteomes" id="UP000233618"/>
    </source>
</evidence>
<evidence type="ECO:0000313" key="1">
    <source>
        <dbReference type="EMBL" id="PKQ66361.1"/>
    </source>
</evidence>
<protein>
    <submittedName>
        <fullName evidence="1">Uncharacterized protein</fullName>
    </submittedName>
</protein>
<proteinExistence type="predicted"/>